<dbReference type="PANTHER" id="PTHR48106">
    <property type="entry name" value="QUINONE OXIDOREDUCTASE PIG3-RELATED"/>
    <property type="match status" value="1"/>
</dbReference>
<keyword evidence="1" id="KW-0521">NADP</keyword>
<feature type="domain" description="Alcohol dehydrogenase-like C-terminal" evidence="3">
    <location>
        <begin position="153"/>
        <end position="234"/>
    </location>
</feature>
<dbReference type="InterPro" id="IPR011032">
    <property type="entry name" value="GroES-like_sf"/>
</dbReference>
<dbReference type="SUPFAM" id="SSF51735">
    <property type="entry name" value="NAD(P)-binding Rossmann-fold domains"/>
    <property type="match status" value="1"/>
</dbReference>
<sequence length="237" mass="26451">MKAIVITTAGGPEGLQLQQVEDPELKNDEVLIKVEATALNRADTLQRKGVHPPKVEVDMLRKWQFQLVKFFQSQNLKDAAGLPEVAYEPFVPIFSSNIYTVCWLIFLSEAHIYEFHPRFIFQVTIGVICPDIRPQRASLVICDPFLETNMTAIKISGNEEKLAFCKKLGADVASITRQRTLLHVLRKKPEGRVCCIALIGVDVILDCIGAAYLRRNLDSLNFDGRLCIIGLQSGAVA</sequence>
<dbReference type="Pfam" id="PF00107">
    <property type="entry name" value="ADH_zinc_N"/>
    <property type="match status" value="1"/>
</dbReference>
<evidence type="ECO:0000313" key="4">
    <source>
        <dbReference type="EMBL" id="KAE8707518.1"/>
    </source>
</evidence>
<gene>
    <name evidence="4" type="ORF">F3Y22_tig00110383pilonHSYRG00104</name>
</gene>
<dbReference type="InterPro" id="IPR013149">
    <property type="entry name" value="ADH-like_C"/>
</dbReference>
<evidence type="ECO:0000256" key="2">
    <source>
        <dbReference type="ARBA" id="ARBA00023002"/>
    </source>
</evidence>
<dbReference type="EMBL" id="VEPZ02000963">
    <property type="protein sequence ID" value="KAE8707518.1"/>
    <property type="molecule type" value="Genomic_DNA"/>
</dbReference>
<dbReference type="SUPFAM" id="SSF50129">
    <property type="entry name" value="GroES-like"/>
    <property type="match status" value="1"/>
</dbReference>
<dbReference type="Gene3D" id="3.90.180.10">
    <property type="entry name" value="Medium-chain alcohol dehydrogenases, catalytic domain"/>
    <property type="match status" value="1"/>
</dbReference>
<evidence type="ECO:0000256" key="1">
    <source>
        <dbReference type="ARBA" id="ARBA00022857"/>
    </source>
</evidence>
<name>A0A6A3AUF8_HIBSY</name>
<dbReference type="Proteomes" id="UP000436088">
    <property type="component" value="Unassembled WGS sequence"/>
</dbReference>
<organism evidence="4 5">
    <name type="scientific">Hibiscus syriacus</name>
    <name type="common">Rose of Sharon</name>
    <dbReference type="NCBI Taxonomy" id="106335"/>
    <lineage>
        <taxon>Eukaryota</taxon>
        <taxon>Viridiplantae</taxon>
        <taxon>Streptophyta</taxon>
        <taxon>Embryophyta</taxon>
        <taxon>Tracheophyta</taxon>
        <taxon>Spermatophyta</taxon>
        <taxon>Magnoliopsida</taxon>
        <taxon>eudicotyledons</taxon>
        <taxon>Gunneridae</taxon>
        <taxon>Pentapetalae</taxon>
        <taxon>rosids</taxon>
        <taxon>malvids</taxon>
        <taxon>Malvales</taxon>
        <taxon>Malvaceae</taxon>
        <taxon>Malvoideae</taxon>
        <taxon>Hibiscus</taxon>
    </lineage>
</organism>
<dbReference type="GO" id="GO:0070402">
    <property type="term" value="F:NADPH binding"/>
    <property type="evidence" value="ECO:0007669"/>
    <property type="project" value="TreeGrafter"/>
</dbReference>
<keyword evidence="2" id="KW-0560">Oxidoreductase</keyword>
<accession>A0A6A3AUF8</accession>
<dbReference type="InterPro" id="IPR036291">
    <property type="entry name" value="NAD(P)-bd_dom_sf"/>
</dbReference>
<dbReference type="GO" id="GO:0016651">
    <property type="term" value="F:oxidoreductase activity, acting on NAD(P)H"/>
    <property type="evidence" value="ECO:0007669"/>
    <property type="project" value="TreeGrafter"/>
</dbReference>
<evidence type="ECO:0000259" key="3">
    <source>
        <dbReference type="Pfam" id="PF00107"/>
    </source>
</evidence>
<protein>
    <recommendedName>
        <fullName evidence="3">Alcohol dehydrogenase-like C-terminal domain-containing protein</fullName>
    </recommendedName>
</protein>
<dbReference type="AlphaFoldDB" id="A0A6A3AUF8"/>
<evidence type="ECO:0000313" key="5">
    <source>
        <dbReference type="Proteomes" id="UP000436088"/>
    </source>
</evidence>
<dbReference type="Gene3D" id="3.40.50.720">
    <property type="entry name" value="NAD(P)-binding Rossmann-like Domain"/>
    <property type="match status" value="1"/>
</dbReference>
<comment type="caution">
    <text evidence="4">The sequence shown here is derived from an EMBL/GenBank/DDBJ whole genome shotgun (WGS) entry which is preliminary data.</text>
</comment>
<keyword evidence="5" id="KW-1185">Reference proteome</keyword>
<dbReference type="PANTHER" id="PTHR48106:SF8">
    <property type="entry name" value="OS02G0805600 PROTEIN"/>
    <property type="match status" value="1"/>
</dbReference>
<reference evidence="4" key="1">
    <citation type="submission" date="2019-09" db="EMBL/GenBank/DDBJ databases">
        <title>Draft genome information of white flower Hibiscus syriacus.</title>
        <authorList>
            <person name="Kim Y.-M."/>
        </authorList>
    </citation>
    <scope>NUCLEOTIDE SEQUENCE [LARGE SCALE GENOMIC DNA]</scope>
    <source>
        <strain evidence="4">YM2019G1</strain>
    </source>
</reference>
<proteinExistence type="predicted"/>